<sequence length="93" mass="10162">MVKVREYWRGGTRVRAHTRLPPGARKQLTIALVAVAAVFVFSHTGPATEASEPRRPSTNRSTPPSAPTGGKEEPRPGPSWTVTYPIPWDRDGS</sequence>
<evidence type="ECO:0000256" key="1">
    <source>
        <dbReference type="SAM" id="MobiDB-lite"/>
    </source>
</evidence>
<keyword evidence="3" id="KW-1185">Reference proteome</keyword>
<name>A0ABU2RD88_9ACTN</name>
<dbReference type="RefSeq" id="WP_010279405.1">
    <property type="nucleotide sequence ID" value="NZ_JAVRET010000174.1"/>
</dbReference>
<evidence type="ECO:0000313" key="2">
    <source>
        <dbReference type="EMBL" id="MDT0413690.1"/>
    </source>
</evidence>
<accession>A0ABU2RD88</accession>
<reference evidence="3" key="1">
    <citation type="submission" date="2023-07" db="EMBL/GenBank/DDBJ databases">
        <title>30 novel species of actinomycetes from the DSMZ collection.</title>
        <authorList>
            <person name="Nouioui I."/>
        </authorList>
    </citation>
    <scope>NUCLEOTIDE SEQUENCE [LARGE SCALE GENOMIC DNA]</scope>
    <source>
        <strain evidence="3">DSM 41979</strain>
    </source>
</reference>
<protein>
    <recommendedName>
        <fullName evidence="4">Secreted protein</fullName>
    </recommendedName>
</protein>
<feature type="region of interest" description="Disordered" evidence="1">
    <location>
        <begin position="44"/>
        <end position="93"/>
    </location>
</feature>
<comment type="caution">
    <text evidence="2">The sequence shown here is derived from an EMBL/GenBank/DDBJ whole genome shotgun (WGS) entry which is preliminary data.</text>
</comment>
<evidence type="ECO:0008006" key="4">
    <source>
        <dbReference type="Google" id="ProtNLM"/>
    </source>
</evidence>
<proteinExistence type="predicted"/>
<gene>
    <name evidence="2" type="ORF">RM698_32265</name>
</gene>
<organism evidence="2 3">
    <name type="scientific">Streptomyces evansiae</name>
    <dbReference type="NCBI Taxonomy" id="3075535"/>
    <lineage>
        <taxon>Bacteria</taxon>
        <taxon>Bacillati</taxon>
        <taxon>Actinomycetota</taxon>
        <taxon>Actinomycetes</taxon>
        <taxon>Kitasatosporales</taxon>
        <taxon>Streptomycetaceae</taxon>
        <taxon>Streptomyces</taxon>
    </lineage>
</organism>
<dbReference type="EMBL" id="JAVRET010000174">
    <property type="protein sequence ID" value="MDT0413690.1"/>
    <property type="molecule type" value="Genomic_DNA"/>
</dbReference>
<dbReference type="Proteomes" id="UP001183610">
    <property type="component" value="Unassembled WGS sequence"/>
</dbReference>
<evidence type="ECO:0000313" key="3">
    <source>
        <dbReference type="Proteomes" id="UP001183610"/>
    </source>
</evidence>